<evidence type="ECO:0000256" key="2">
    <source>
        <dbReference type="SAM" id="SignalP"/>
    </source>
</evidence>
<dbReference type="EMBL" id="OCND01000002">
    <property type="protein sequence ID" value="SOD53091.1"/>
    <property type="molecule type" value="Genomic_DNA"/>
</dbReference>
<accession>A0A286D362</accession>
<feature type="signal peptide" evidence="2">
    <location>
        <begin position="1"/>
        <end position="23"/>
    </location>
</feature>
<evidence type="ECO:0000313" key="4">
    <source>
        <dbReference type="Proteomes" id="UP000219374"/>
    </source>
</evidence>
<dbReference type="Proteomes" id="UP000219374">
    <property type="component" value="Unassembled WGS sequence"/>
</dbReference>
<proteinExistence type="predicted"/>
<dbReference type="AlphaFoldDB" id="A0A286D362"/>
<name>A0A286D362_9GAMM</name>
<reference evidence="3 4" key="1">
    <citation type="submission" date="2017-09" db="EMBL/GenBank/DDBJ databases">
        <authorList>
            <person name="Ehlers B."/>
            <person name="Leendertz F.H."/>
        </authorList>
    </citation>
    <scope>NUCLEOTIDE SEQUENCE [LARGE SCALE GENOMIC DNA]</scope>
    <source>
        <strain evidence="3 4">CGMCC 1.10978</strain>
    </source>
</reference>
<keyword evidence="4" id="KW-1185">Reference proteome</keyword>
<organism evidence="3 4">
    <name type="scientific">Pseudoxanthomonas wuyuanensis</name>
    <dbReference type="NCBI Taxonomy" id="1073196"/>
    <lineage>
        <taxon>Bacteria</taxon>
        <taxon>Pseudomonadati</taxon>
        <taxon>Pseudomonadota</taxon>
        <taxon>Gammaproteobacteria</taxon>
        <taxon>Lysobacterales</taxon>
        <taxon>Lysobacteraceae</taxon>
        <taxon>Pseudoxanthomonas</taxon>
    </lineage>
</organism>
<feature type="compositionally biased region" description="Polar residues" evidence="1">
    <location>
        <begin position="211"/>
        <end position="226"/>
    </location>
</feature>
<evidence type="ECO:0000256" key="1">
    <source>
        <dbReference type="SAM" id="MobiDB-lite"/>
    </source>
</evidence>
<gene>
    <name evidence="3" type="ORF">SAMN06296416_102233</name>
</gene>
<keyword evidence="2" id="KW-0732">Signal</keyword>
<sequence length="226" mass="23594">MGQIRLQLAACAFGWLIIANGMAQDMASQSAHVATEAQSADERTAEIGACCPLAEGTPLVLELLDPINSASSKRGDRFRLRLAEAVLFDDTIALPAGIEGVGEVVHAERSRGGGKPGELLLAARYLSYRGQSIKLRGLKLGGSGRDTSHVALAVATGAGPFAHFIRGKEIEIPAQTLASAKLGEMLRLPPAEESGGAAITDPMQPDKAGTETLSEDSSPPTQPQQE</sequence>
<feature type="chain" id="PRO_5012131593" evidence="2">
    <location>
        <begin position="24"/>
        <end position="226"/>
    </location>
</feature>
<evidence type="ECO:0000313" key="3">
    <source>
        <dbReference type="EMBL" id="SOD53091.1"/>
    </source>
</evidence>
<protein>
    <submittedName>
        <fullName evidence="3">Uncharacterized protein</fullName>
    </submittedName>
</protein>
<feature type="region of interest" description="Disordered" evidence="1">
    <location>
        <begin position="188"/>
        <end position="226"/>
    </location>
</feature>